<feature type="domain" description="DYW" evidence="3">
    <location>
        <begin position="497"/>
        <end position="582"/>
    </location>
</feature>
<dbReference type="NCBIfam" id="TIGR00756">
    <property type="entry name" value="PPR"/>
    <property type="match status" value="2"/>
</dbReference>
<feature type="repeat" description="PPR" evidence="2">
    <location>
        <begin position="278"/>
        <end position="312"/>
    </location>
</feature>
<evidence type="ECO:0000313" key="5">
    <source>
        <dbReference type="Proteomes" id="UP001417504"/>
    </source>
</evidence>
<dbReference type="Pfam" id="PF13041">
    <property type="entry name" value="PPR_2"/>
    <property type="match status" value="3"/>
</dbReference>
<dbReference type="GO" id="GO:0008270">
    <property type="term" value="F:zinc ion binding"/>
    <property type="evidence" value="ECO:0007669"/>
    <property type="project" value="InterPro"/>
</dbReference>
<name>A0AAP0EE80_9MAGN</name>
<dbReference type="PANTHER" id="PTHR47926">
    <property type="entry name" value="PENTATRICOPEPTIDE REPEAT-CONTAINING PROTEIN"/>
    <property type="match status" value="1"/>
</dbReference>
<dbReference type="GO" id="GO:0003723">
    <property type="term" value="F:RNA binding"/>
    <property type="evidence" value="ECO:0007669"/>
    <property type="project" value="InterPro"/>
</dbReference>
<gene>
    <name evidence="4" type="ORF">Sjap_024801</name>
</gene>
<dbReference type="AlphaFoldDB" id="A0AAP0EE80"/>
<dbReference type="FunFam" id="1.25.40.10:FF:000344">
    <property type="entry name" value="Pentatricopeptide repeat-containing protein"/>
    <property type="match status" value="1"/>
</dbReference>
<dbReference type="InterPro" id="IPR046848">
    <property type="entry name" value="E_motif"/>
</dbReference>
<evidence type="ECO:0000256" key="1">
    <source>
        <dbReference type="ARBA" id="ARBA00022737"/>
    </source>
</evidence>
<dbReference type="InterPro" id="IPR002885">
    <property type="entry name" value="PPR_rpt"/>
</dbReference>
<dbReference type="FunFam" id="1.25.40.10:FF:000031">
    <property type="entry name" value="Pentatricopeptide repeat-containing protein mitochondrial"/>
    <property type="match status" value="1"/>
</dbReference>
<sequence>MHAHSYTMFIFQKQAFTSLLHRCSSHPNQLKQIHAVLLTTGFSIKNSLITQILTSYIELGDIAYARQMFDEMHKPRSFLWNTLIKGYVKNGQFSDAIALYGQMHRLGVRPDMFTFPFALKGCVELLDVLCGGEVHAHVVKFGFEFDAVVRTELMIMYVKFGELGNAEYLFESMFERDLVAWNALMSAYVQNGNADRALVLYREMGVVGIGPDLVTFVSALSACAQLGCVEIGKEIDRVVVEKGLESNVVVNNARLDMYAKCGNMGLCRNLFDEMPERNVVSWSTVIGGYAFNGDSKNALDLFVQMQNDGTMCPNYVTYLAVLTACSHGGLVCQGKDYFNSMMSSSSYDVQPRLEHYACMVDLLGRSGHLDEAYYFIQHMPIEPDAGIWGALLGACTVYRNIKLGQHVADVLFNLGSNISASYYVLLSNIYAAANRWDDVKKVRQRMKRVGLKKVAGYSSVEWNGEIHIFHGGDRSHTMSSTIYEVLEELIREMRNIGFVPRTSVVFHDVDVEEKESALSTHSEKLAIAFGLISVSHEFPIRVIKNLRVCEDCHNFCKFVSEIKHREIIMRDKNRFHHFKDGVVLAMIFGD</sequence>
<evidence type="ECO:0000313" key="4">
    <source>
        <dbReference type="EMBL" id="KAK9091624.1"/>
    </source>
</evidence>
<dbReference type="EMBL" id="JBBNAE010000010">
    <property type="protein sequence ID" value="KAK9091624.1"/>
    <property type="molecule type" value="Genomic_DNA"/>
</dbReference>
<dbReference type="PROSITE" id="PS51375">
    <property type="entry name" value="PPR"/>
    <property type="match status" value="3"/>
</dbReference>
<dbReference type="InterPro" id="IPR032867">
    <property type="entry name" value="DYW_dom"/>
</dbReference>
<dbReference type="InterPro" id="IPR011990">
    <property type="entry name" value="TPR-like_helical_dom_sf"/>
</dbReference>
<feature type="repeat" description="PPR" evidence="2">
    <location>
        <begin position="177"/>
        <end position="211"/>
    </location>
</feature>
<organism evidence="4 5">
    <name type="scientific">Stephania japonica</name>
    <dbReference type="NCBI Taxonomy" id="461633"/>
    <lineage>
        <taxon>Eukaryota</taxon>
        <taxon>Viridiplantae</taxon>
        <taxon>Streptophyta</taxon>
        <taxon>Embryophyta</taxon>
        <taxon>Tracheophyta</taxon>
        <taxon>Spermatophyta</taxon>
        <taxon>Magnoliopsida</taxon>
        <taxon>Ranunculales</taxon>
        <taxon>Menispermaceae</taxon>
        <taxon>Menispermoideae</taxon>
        <taxon>Cissampelideae</taxon>
        <taxon>Stephania</taxon>
    </lineage>
</organism>
<protein>
    <recommendedName>
        <fullName evidence="3">DYW domain-containing protein</fullName>
    </recommendedName>
</protein>
<reference evidence="4 5" key="1">
    <citation type="submission" date="2024-01" db="EMBL/GenBank/DDBJ databases">
        <title>Genome assemblies of Stephania.</title>
        <authorList>
            <person name="Yang L."/>
        </authorList>
    </citation>
    <scope>NUCLEOTIDE SEQUENCE [LARGE SCALE GENOMIC DNA]</scope>
    <source>
        <strain evidence="4">QJT</strain>
        <tissue evidence="4">Leaf</tissue>
    </source>
</reference>
<dbReference type="GO" id="GO:0009451">
    <property type="term" value="P:RNA modification"/>
    <property type="evidence" value="ECO:0007669"/>
    <property type="project" value="InterPro"/>
</dbReference>
<dbReference type="Pfam" id="PF20431">
    <property type="entry name" value="E_motif"/>
    <property type="match status" value="1"/>
</dbReference>
<dbReference type="PANTHER" id="PTHR47926:SF347">
    <property type="entry name" value="PENTATRICOPEPTIDE REPEAT-CONTAINING PROTEIN"/>
    <property type="match status" value="1"/>
</dbReference>
<dbReference type="FunFam" id="1.25.40.10:FF:000366">
    <property type="entry name" value="Pentatricopeptide (PPR) repeat-containing protein"/>
    <property type="match status" value="1"/>
</dbReference>
<feature type="repeat" description="PPR" evidence="2">
    <location>
        <begin position="76"/>
        <end position="110"/>
    </location>
</feature>
<keyword evidence="5" id="KW-1185">Reference proteome</keyword>
<comment type="caution">
    <text evidence="4">The sequence shown here is derived from an EMBL/GenBank/DDBJ whole genome shotgun (WGS) entry which is preliminary data.</text>
</comment>
<dbReference type="InterPro" id="IPR046960">
    <property type="entry name" value="PPR_At4g14850-like_plant"/>
</dbReference>
<evidence type="ECO:0000256" key="2">
    <source>
        <dbReference type="PROSITE-ProRule" id="PRU00708"/>
    </source>
</evidence>
<evidence type="ECO:0000259" key="3">
    <source>
        <dbReference type="Pfam" id="PF14432"/>
    </source>
</evidence>
<dbReference type="Proteomes" id="UP001417504">
    <property type="component" value="Unassembled WGS sequence"/>
</dbReference>
<keyword evidence="1" id="KW-0677">Repeat</keyword>
<dbReference type="Pfam" id="PF14432">
    <property type="entry name" value="DYW_deaminase"/>
    <property type="match status" value="1"/>
</dbReference>
<accession>A0AAP0EE80</accession>
<dbReference type="Gene3D" id="1.25.40.10">
    <property type="entry name" value="Tetratricopeptide repeat domain"/>
    <property type="match status" value="4"/>
</dbReference>
<proteinExistence type="predicted"/>